<proteinExistence type="predicted"/>
<evidence type="ECO:0000256" key="1">
    <source>
        <dbReference type="SAM" id="MobiDB-lite"/>
    </source>
</evidence>
<feature type="region of interest" description="Disordered" evidence="1">
    <location>
        <begin position="1"/>
        <end position="20"/>
    </location>
</feature>
<organism evidence="2">
    <name type="scientific">Arion vulgaris</name>
    <dbReference type="NCBI Taxonomy" id="1028688"/>
    <lineage>
        <taxon>Eukaryota</taxon>
        <taxon>Metazoa</taxon>
        <taxon>Spiralia</taxon>
        <taxon>Lophotrochozoa</taxon>
        <taxon>Mollusca</taxon>
        <taxon>Gastropoda</taxon>
        <taxon>Heterobranchia</taxon>
        <taxon>Euthyneura</taxon>
        <taxon>Panpulmonata</taxon>
        <taxon>Eupulmonata</taxon>
        <taxon>Stylommatophora</taxon>
        <taxon>Helicina</taxon>
        <taxon>Arionoidea</taxon>
        <taxon>Arionidae</taxon>
        <taxon>Arion</taxon>
    </lineage>
</organism>
<feature type="region of interest" description="Disordered" evidence="1">
    <location>
        <begin position="36"/>
        <end position="61"/>
    </location>
</feature>
<protein>
    <submittedName>
        <fullName evidence="2">Uncharacterized protein</fullName>
    </submittedName>
</protein>
<reference evidence="2" key="1">
    <citation type="submission" date="2014-12" db="EMBL/GenBank/DDBJ databases">
        <title>Insight into the proteome of Arion vulgaris.</title>
        <authorList>
            <person name="Aradska J."/>
            <person name="Bulat T."/>
            <person name="Smidak R."/>
            <person name="Sarate P."/>
            <person name="Gangsoo J."/>
            <person name="Sialana F."/>
            <person name="Bilban M."/>
            <person name="Lubec G."/>
        </authorList>
    </citation>
    <scope>NUCLEOTIDE SEQUENCE</scope>
    <source>
        <tissue evidence="2">Skin</tissue>
    </source>
</reference>
<evidence type="ECO:0000313" key="2">
    <source>
        <dbReference type="EMBL" id="CEK97462.1"/>
    </source>
</evidence>
<name>A0A0B7BX36_9EUPU</name>
<dbReference type="AlphaFoldDB" id="A0A0B7BX36"/>
<feature type="non-terminal residue" evidence="2">
    <location>
        <position position="1"/>
    </location>
</feature>
<sequence>SDLPSSSNSSGGPNSPNVLTGVDLMRTLGMYIGSRHKQQGDCDLGVDSKDDDSTNCSSSHITGDVSHEEAMMTMSDVTMDKHDANLLTPQSSLDDYPTEILDLK</sequence>
<accession>A0A0B7BX36</accession>
<gene>
    <name evidence="2" type="primary">ORF215881</name>
</gene>
<dbReference type="EMBL" id="HACG01050597">
    <property type="protein sequence ID" value="CEK97462.1"/>
    <property type="molecule type" value="Transcribed_RNA"/>
</dbReference>
<feature type="compositionally biased region" description="Low complexity" evidence="1">
    <location>
        <begin position="1"/>
        <end position="17"/>
    </location>
</feature>